<evidence type="ECO:0000313" key="15">
    <source>
        <dbReference type="Proteomes" id="UP000008143"/>
    </source>
</evidence>
<evidence type="ECO:0000256" key="12">
    <source>
        <dbReference type="RuleBase" id="RU368058"/>
    </source>
</evidence>
<dbReference type="GO" id="GO:0009897">
    <property type="term" value="C:external side of plasma membrane"/>
    <property type="evidence" value="ECO:0000318"/>
    <property type="project" value="GO_Central"/>
</dbReference>
<accession>A0A6I8SZ67</accession>
<dbReference type="RefSeq" id="XP_017947162.2">
    <property type="nucleotide sequence ID" value="XM_018091673.2"/>
</dbReference>
<name>A0A6I8SZ67_XENTR</name>
<dbReference type="Bgee" id="ENSXETG00000038557">
    <property type="expression patterns" value="Expressed in abdomen and 2 other cell types or tissues"/>
</dbReference>
<feature type="transmembrane region" description="Helical" evidence="12">
    <location>
        <begin position="118"/>
        <end position="137"/>
    </location>
</feature>
<dbReference type="PRINTS" id="PR00635">
    <property type="entry name" value="ANGIOTENSN1R"/>
</dbReference>
<keyword evidence="9 11" id="KW-0807">Transducer</keyword>
<dbReference type="GO" id="GO:0006955">
    <property type="term" value="P:immune response"/>
    <property type="evidence" value="ECO:0000318"/>
    <property type="project" value="GO_Central"/>
</dbReference>
<protein>
    <recommendedName>
        <fullName evidence="12">Type-1 angiotensin II receptor</fullName>
    </recommendedName>
</protein>
<keyword evidence="6" id="KW-1015">Disulfide bond</keyword>
<dbReference type="GO" id="GO:0016493">
    <property type="term" value="F:C-C chemokine receptor activity"/>
    <property type="evidence" value="ECO:0000318"/>
    <property type="project" value="GO_Central"/>
</dbReference>
<dbReference type="InterPro" id="IPR000190">
    <property type="entry name" value="ATII_AT1_rcpt"/>
</dbReference>
<dbReference type="GeneTree" id="ENSGT01130000278303"/>
<evidence type="ECO:0000313" key="16">
    <source>
        <dbReference type="RefSeq" id="XP_017947162.2"/>
    </source>
</evidence>
<evidence type="ECO:0000259" key="13">
    <source>
        <dbReference type="PROSITE" id="PS50262"/>
    </source>
</evidence>
<dbReference type="AGR" id="Xenbase:XB-GENE-29087243"/>
<proteinExistence type="inferred from homology"/>
<dbReference type="GO" id="GO:0004945">
    <property type="term" value="F:angiotensin type II receptor activity"/>
    <property type="evidence" value="ECO:0007669"/>
    <property type="project" value="UniProtKB-UniRule"/>
</dbReference>
<feature type="transmembrane region" description="Helical" evidence="12">
    <location>
        <begin position="251"/>
        <end position="272"/>
    </location>
</feature>
<sequence>MDFEAMNVSIGYIRNTTSLTPFAKSPRNHCLSMPEDFEFLYVLVPIFYIIIFIVGILGNMIIVIGLTCLLQSKSIANIYIVNLAIADLSFVATLPLWAVSMAAKYQWTFGSFMCKFCATMSSVNMYSSIFLLTCLSIDRYFGIVHPMKSLNWRTQAKAKIATFIVWISACATSFPTMYFRQTYYSKKHQIITCAMKYPKHGVFWPNFVDLMKNIFGFVIPFIVQGVCYCLIYKNMLASRKNRVKKSRSDKVLKVVLAMVFAFLVCWLPFQIASFLKVLIRMHWIRDCKAAEIINAVMPVTVCIAFSNSCVNPILYFFASKRFRNQLAIALRKALSQSYSTTRTR</sequence>
<dbReference type="PANTHER" id="PTHR10489">
    <property type="entry name" value="CELL ADHESION MOLECULE"/>
    <property type="match status" value="1"/>
</dbReference>
<dbReference type="GO" id="GO:0019229">
    <property type="term" value="P:regulation of vasoconstriction"/>
    <property type="evidence" value="ECO:0007669"/>
    <property type="project" value="UniProtKB-UniRule"/>
</dbReference>
<dbReference type="PRINTS" id="PR00241">
    <property type="entry name" value="ANGIOTENSINR"/>
</dbReference>
<gene>
    <name evidence="14 16 17" type="primary">LOC101733812</name>
</gene>
<keyword evidence="3 12" id="KW-1133">Transmembrane helix</keyword>
<evidence type="ECO:0000313" key="17">
    <source>
        <dbReference type="Xenbase" id="XB-GENE-29087243"/>
    </source>
</evidence>
<dbReference type="InterPro" id="IPR000248">
    <property type="entry name" value="ATII_rcpt"/>
</dbReference>
<evidence type="ECO:0000256" key="1">
    <source>
        <dbReference type="ARBA" id="ARBA00004141"/>
    </source>
</evidence>
<comment type="function">
    <text evidence="10">Receptor for angiotensin II, a vasoconstricting peptide, which acts as a key regulator of blood pressure and sodium retention by the kidney. The activated receptor in turn couples to G-alpha proteins G(q) (GNAQ, GNA11, GNA14 or GNA15) and thus activates phospholipase C and increases the cytosolic Ca(2+) concentrations, which in turn triggers cellular responses such as stimulation of protein kinase C.</text>
</comment>
<keyword evidence="15" id="KW-1185">Reference proteome</keyword>
<dbReference type="PANTHER" id="PTHR10489:SF949">
    <property type="entry name" value="TYPE-1 ANGIOTENSIN II RECEPTOR"/>
    <property type="match status" value="1"/>
</dbReference>
<dbReference type="GO" id="GO:0007204">
    <property type="term" value="P:positive regulation of cytosolic calcium ion concentration"/>
    <property type="evidence" value="ECO:0000318"/>
    <property type="project" value="GO_Central"/>
</dbReference>
<organism evidence="14">
    <name type="scientific">Xenopus tropicalis</name>
    <name type="common">Western clawed frog</name>
    <name type="synonym">Silurana tropicalis</name>
    <dbReference type="NCBI Taxonomy" id="8364"/>
    <lineage>
        <taxon>Eukaryota</taxon>
        <taxon>Metazoa</taxon>
        <taxon>Chordata</taxon>
        <taxon>Craniata</taxon>
        <taxon>Vertebrata</taxon>
        <taxon>Euteleostomi</taxon>
        <taxon>Amphibia</taxon>
        <taxon>Batrachia</taxon>
        <taxon>Anura</taxon>
        <taxon>Pipoidea</taxon>
        <taxon>Pipidae</taxon>
        <taxon>Xenopodinae</taxon>
        <taxon>Xenopus</taxon>
        <taxon>Silurana</taxon>
    </lineage>
</organism>
<dbReference type="GeneID" id="101733812"/>
<keyword evidence="4 11" id="KW-0297">G-protein coupled receptor</keyword>
<dbReference type="InterPro" id="IPR050119">
    <property type="entry name" value="CCR1-9-like"/>
</dbReference>
<keyword evidence="8" id="KW-0325">Glycoprotein</keyword>
<feature type="transmembrane region" description="Helical" evidence="12">
    <location>
        <begin position="78"/>
        <end position="98"/>
    </location>
</feature>
<dbReference type="Ensembl" id="ENSXETT00000097808">
    <property type="protein sequence ID" value="ENSXETP00000100819"/>
    <property type="gene ID" value="ENSXETG00000038557"/>
</dbReference>
<feature type="transmembrane region" description="Helical" evidence="12">
    <location>
        <begin position="39"/>
        <end position="66"/>
    </location>
</feature>
<evidence type="ECO:0000256" key="9">
    <source>
        <dbReference type="ARBA" id="ARBA00023224"/>
    </source>
</evidence>
<dbReference type="GO" id="GO:0019722">
    <property type="term" value="P:calcium-mediated signaling"/>
    <property type="evidence" value="ECO:0000318"/>
    <property type="project" value="GO_Central"/>
</dbReference>
<evidence type="ECO:0000256" key="8">
    <source>
        <dbReference type="ARBA" id="ARBA00023180"/>
    </source>
</evidence>
<evidence type="ECO:0000313" key="14">
    <source>
        <dbReference type="Ensembl" id="ENSXETP00000100819"/>
    </source>
</evidence>
<evidence type="ECO:0000256" key="2">
    <source>
        <dbReference type="ARBA" id="ARBA00022692"/>
    </source>
</evidence>
<dbReference type="OMA" id="QIITCAM"/>
<dbReference type="AlphaFoldDB" id="A0A6I8SZ67"/>
<evidence type="ECO:0000256" key="7">
    <source>
        <dbReference type="ARBA" id="ARBA00023170"/>
    </source>
</evidence>
<dbReference type="Gene3D" id="1.20.1070.10">
    <property type="entry name" value="Rhodopsin 7-helix transmembrane proteins"/>
    <property type="match status" value="1"/>
</dbReference>
<feature type="transmembrane region" description="Helical" evidence="12">
    <location>
        <begin position="292"/>
        <end position="317"/>
    </location>
</feature>
<feature type="transmembrane region" description="Helical" evidence="12">
    <location>
        <begin position="214"/>
        <end position="231"/>
    </location>
</feature>
<reference evidence="14" key="2">
    <citation type="submission" date="2020-05" db="UniProtKB">
        <authorList>
            <consortium name="Ensembl"/>
        </authorList>
    </citation>
    <scope>IDENTIFICATION</scope>
</reference>
<dbReference type="OrthoDB" id="8804420at2759"/>
<reference evidence="16" key="3">
    <citation type="submission" date="2025-04" db="UniProtKB">
        <authorList>
            <consortium name="RefSeq"/>
        </authorList>
    </citation>
    <scope>IDENTIFICATION</scope>
    <source>
        <strain evidence="16">Nigerian</strain>
        <tissue evidence="16">Liver and blood</tissue>
    </source>
</reference>
<keyword evidence="12" id="KW-1003">Cell membrane</keyword>
<dbReference type="KEGG" id="xtr:101733812"/>
<feature type="transmembrane region" description="Helical" evidence="12">
    <location>
        <begin position="158"/>
        <end position="179"/>
    </location>
</feature>
<dbReference type="Pfam" id="PF00001">
    <property type="entry name" value="7tm_1"/>
    <property type="match status" value="1"/>
</dbReference>
<dbReference type="PROSITE" id="PS00237">
    <property type="entry name" value="G_PROTEIN_RECEP_F1_1"/>
    <property type="match status" value="1"/>
</dbReference>
<keyword evidence="2 11" id="KW-0812">Transmembrane</keyword>
<comment type="subcellular location">
    <subcellularLocation>
        <location evidence="12">Cell membrane</location>
        <topology evidence="12">Multi-pass membrane protein</topology>
    </subcellularLocation>
    <subcellularLocation>
        <location evidence="1">Membrane</location>
        <topology evidence="1">Multi-pass membrane protein</topology>
    </subcellularLocation>
</comment>
<comment type="similarity">
    <text evidence="11">Belongs to the G-protein coupled receptor 1 family.</text>
</comment>
<evidence type="ECO:0000256" key="6">
    <source>
        <dbReference type="ARBA" id="ARBA00023157"/>
    </source>
</evidence>
<evidence type="ECO:0000256" key="5">
    <source>
        <dbReference type="ARBA" id="ARBA00023136"/>
    </source>
</evidence>
<keyword evidence="7 11" id="KW-0675">Receptor</keyword>
<reference evidence="14" key="1">
    <citation type="journal article" date="2010" name="Science">
        <title>The genome of the Western clawed frog Xenopus tropicalis.</title>
        <authorList>
            <person name="Hellsten U."/>
            <person name="Harland R.M."/>
            <person name="Gilchrist M.J."/>
            <person name="Hendrix D."/>
            <person name="Jurka J."/>
            <person name="Kapitonov V."/>
            <person name="Ovcharenko I."/>
            <person name="Putnam N.H."/>
            <person name="Shu S."/>
            <person name="Taher L."/>
            <person name="Blitz I.L."/>
            <person name="Blumberg B."/>
            <person name="Dichmann D.S."/>
            <person name="Dubchak I."/>
            <person name="Amaya E."/>
            <person name="Detter J.C."/>
            <person name="Fletcher R."/>
            <person name="Gerhard D.S."/>
            <person name="Goodstein D."/>
            <person name="Graves T."/>
            <person name="Grigoriev I.V."/>
            <person name="Grimwood J."/>
            <person name="Kawashima T."/>
            <person name="Lindquist E."/>
            <person name="Lucas S.M."/>
            <person name="Mead P.E."/>
            <person name="Mitros T."/>
            <person name="Ogino H."/>
            <person name="Ohta Y."/>
            <person name="Poliakov A.V."/>
            <person name="Pollet N."/>
            <person name="Robert J."/>
            <person name="Salamov A."/>
            <person name="Sater A.K."/>
            <person name="Schmutz J."/>
            <person name="Terry A."/>
            <person name="Vize P.D."/>
            <person name="Warren W.C."/>
            <person name="Wells D."/>
            <person name="Wills A."/>
            <person name="Wilson R.K."/>
            <person name="Zimmerman L.B."/>
            <person name="Zorn A.M."/>
            <person name="Grainger R."/>
            <person name="Grammer T."/>
            <person name="Khokha M.K."/>
            <person name="Richardson P.M."/>
            <person name="Rokhsar D.S."/>
        </authorList>
    </citation>
    <scope>NUCLEOTIDE SEQUENCE [LARGE SCALE GENOMIC DNA]</scope>
    <source>
        <strain evidence="14">Nigerian</strain>
    </source>
</reference>
<comment type="function">
    <text evidence="12">Receptor for angiotensin II, a vasoconstricting peptide, which acts as a key regulator of blood pressure and sodium retention by the kidney. The activated receptor in turn couples to G-alpha proteins G(q) and thus activates phospholipase C and increases the cytosolic Ca(2+) concentrations, which in turn triggers cellular responses such as stimulation of protein kinase C.</text>
</comment>
<evidence type="ECO:0000256" key="3">
    <source>
        <dbReference type="ARBA" id="ARBA00022989"/>
    </source>
</evidence>
<dbReference type="GO" id="GO:0019957">
    <property type="term" value="F:C-C chemokine binding"/>
    <property type="evidence" value="ECO:0000318"/>
    <property type="project" value="GO_Central"/>
</dbReference>
<evidence type="ECO:0000256" key="10">
    <source>
        <dbReference type="ARBA" id="ARBA00046119"/>
    </source>
</evidence>
<dbReference type="SUPFAM" id="SSF81321">
    <property type="entry name" value="Family A G protein-coupled receptor-like"/>
    <property type="match status" value="1"/>
</dbReference>
<feature type="domain" description="G-protein coupled receptors family 1 profile" evidence="13">
    <location>
        <begin position="58"/>
        <end position="315"/>
    </location>
</feature>
<dbReference type="InterPro" id="IPR017452">
    <property type="entry name" value="GPCR_Rhodpsn_7TM"/>
</dbReference>
<dbReference type="Proteomes" id="UP000008143">
    <property type="component" value="Chromosome 2"/>
</dbReference>
<dbReference type="GO" id="GO:0030593">
    <property type="term" value="P:neutrophil chemotaxis"/>
    <property type="evidence" value="ECO:0000318"/>
    <property type="project" value="GO_Central"/>
</dbReference>
<dbReference type="PRINTS" id="PR00237">
    <property type="entry name" value="GPCRRHODOPSN"/>
</dbReference>
<dbReference type="GO" id="GO:0001596">
    <property type="term" value="F:angiotensin type I receptor activity"/>
    <property type="evidence" value="ECO:0007669"/>
    <property type="project" value="UniProtKB-UniRule"/>
</dbReference>
<dbReference type="Xenbase" id="XB-GENE-29087243">
    <property type="gene designation" value="LOC101733812"/>
</dbReference>
<dbReference type="PROSITE" id="PS50262">
    <property type="entry name" value="G_PROTEIN_RECEP_F1_2"/>
    <property type="match status" value="1"/>
</dbReference>
<dbReference type="InterPro" id="IPR000276">
    <property type="entry name" value="GPCR_Rhodpsn"/>
</dbReference>
<keyword evidence="5 12" id="KW-0472">Membrane</keyword>
<evidence type="ECO:0000256" key="4">
    <source>
        <dbReference type="ARBA" id="ARBA00023040"/>
    </source>
</evidence>
<evidence type="ECO:0000256" key="11">
    <source>
        <dbReference type="RuleBase" id="RU000688"/>
    </source>
</evidence>